<evidence type="ECO:0000313" key="2">
    <source>
        <dbReference type="Proteomes" id="UP000299102"/>
    </source>
</evidence>
<accession>A0A4C1ZFF4</accession>
<dbReference type="AlphaFoldDB" id="A0A4C1ZFF4"/>
<comment type="caution">
    <text evidence="1">The sequence shown here is derived from an EMBL/GenBank/DDBJ whole genome shotgun (WGS) entry which is preliminary data.</text>
</comment>
<keyword evidence="2" id="KW-1185">Reference proteome</keyword>
<evidence type="ECO:0000313" key="1">
    <source>
        <dbReference type="EMBL" id="GBP85649.1"/>
    </source>
</evidence>
<proteinExistence type="predicted"/>
<name>A0A4C1ZFF4_EUMVA</name>
<sequence>MDTRNSREVTNALPDSWEGIEYVMGIKLMEGRGSGPSELSLTGRKPTAEAVISISFTSATSLSVSVIFHKSNRPILCYSQVGRSTSLPQ</sequence>
<reference evidence="1 2" key="1">
    <citation type="journal article" date="2019" name="Commun. Biol.">
        <title>The bagworm genome reveals a unique fibroin gene that provides high tensile strength.</title>
        <authorList>
            <person name="Kono N."/>
            <person name="Nakamura H."/>
            <person name="Ohtoshi R."/>
            <person name="Tomita M."/>
            <person name="Numata K."/>
            <person name="Arakawa K."/>
        </authorList>
    </citation>
    <scope>NUCLEOTIDE SEQUENCE [LARGE SCALE GENOMIC DNA]</scope>
</reference>
<gene>
    <name evidence="1" type="ORF">EVAR_102180_1</name>
</gene>
<protein>
    <submittedName>
        <fullName evidence="1">Uncharacterized protein</fullName>
    </submittedName>
</protein>
<dbReference type="EMBL" id="BGZK01001750">
    <property type="protein sequence ID" value="GBP85649.1"/>
    <property type="molecule type" value="Genomic_DNA"/>
</dbReference>
<dbReference type="Proteomes" id="UP000299102">
    <property type="component" value="Unassembled WGS sequence"/>
</dbReference>
<organism evidence="1 2">
    <name type="scientific">Eumeta variegata</name>
    <name type="common">Bagworm moth</name>
    <name type="synonym">Eumeta japonica</name>
    <dbReference type="NCBI Taxonomy" id="151549"/>
    <lineage>
        <taxon>Eukaryota</taxon>
        <taxon>Metazoa</taxon>
        <taxon>Ecdysozoa</taxon>
        <taxon>Arthropoda</taxon>
        <taxon>Hexapoda</taxon>
        <taxon>Insecta</taxon>
        <taxon>Pterygota</taxon>
        <taxon>Neoptera</taxon>
        <taxon>Endopterygota</taxon>
        <taxon>Lepidoptera</taxon>
        <taxon>Glossata</taxon>
        <taxon>Ditrysia</taxon>
        <taxon>Tineoidea</taxon>
        <taxon>Psychidae</taxon>
        <taxon>Oiketicinae</taxon>
        <taxon>Eumeta</taxon>
    </lineage>
</organism>